<keyword evidence="1" id="KW-0175">Coiled coil</keyword>
<evidence type="ECO:0000313" key="4">
    <source>
        <dbReference type="Proteomes" id="UP000315217"/>
    </source>
</evidence>
<gene>
    <name evidence="3" type="ORF">E6G98_12770</name>
    <name evidence="2" type="ORF">E6G99_05925</name>
</gene>
<evidence type="ECO:0000313" key="5">
    <source>
        <dbReference type="Proteomes" id="UP000318661"/>
    </source>
</evidence>
<evidence type="ECO:0008006" key="6">
    <source>
        <dbReference type="Google" id="ProtNLM"/>
    </source>
</evidence>
<dbReference type="EMBL" id="VBAJ01000156">
    <property type="protein sequence ID" value="TMJ07699.1"/>
    <property type="molecule type" value="Genomic_DNA"/>
</dbReference>
<evidence type="ECO:0000313" key="2">
    <source>
        <dbReference type="EMBL" id="TMJ07699.1"/>
    </source>
</evidence>
<organism evidence="2 5">
    <name type="scientific">Candidatus Segetimicrobium genomatis</name>
    <dbReference type="NCBI Taxonomy" id="2569760"/>
    <lineage>
        <taxon>Bacteria</taxon>
        <taxon>Bacillati</taxon>
        <taxon>Candidatus Sysuimicrobiota</taxon>
        <taxon>Candidatus Sysuimicrobiia</taxon>
        <taxon>Candidatus Sysuimicrobiales</taxon>
        <taxon>Candidatus Segetimicrobiaceae</taxon>
        <taxon>Candidatus Segetimicrobium</taxon>
    </lineage>
</organism>
<dbReference type="EMBL" id="VBAI01000217">
    <property type="protein sequence ID" value="TMJ08090.1"/>
    <property type="molecule type" value="Genomic_DNA"/>
</dbReference>
<dbReference type="Proteomes" id="UP000318661">
    <property type="component" value="Unassembled WGS sequence"/>
</dbReference>
<evidence type="ECO:0000313" key="3">
    <source>
        <dbReference type="EMBL" id="TMJ08090.1"/>
    </source>
</evidence>
<reference evidence="4 5" key="1">
    <citation type="journal article" date="2019" name="Nat. Microbiol.">
        <title>Mediterranean grassland soil C-N compound turnover is dependent on rainfall and depth, and is mediated by genomically divergent microorganisms.</title>
        <authorList>
            <person name="Diamond S."/>
            <person name="Andeer P.F."/>
            <person name="Li Z."/>
            <person name="Crits-Christoph A."/>
            <person name="Burstein D."/>
            <person name="Anantharaman K."/>
            <person name="Lane K.R."/>
            <person name="Thomas B.C."/>
            <person name="Pan C."/>
            <person name="Northen T.R."/>
            <person name="Banfield J.F."/>
        </authorList>
    </citation>
    <scope>NUCLEOTIDE SEQUENCE [LARGE SCALE GENOMIC DNA]</scope>
    <source>
        <strain evidence="3">NP_1</strain>
        <strain evidence="2">NP_2</strain>
    </source>
</reference>
<dbReference type="Proteomes" id="UP000315217">
    <property type="component" value="Unassembled WGS sequence"/>
</dbReference>
<evidence type="ECO:0000256" key="1">
    <source>
        <dbReference type="SAM" id="Coils"/>
    </source>
</evidence>
<feature type="coiled-coil region" evidence="1">
    <location>
        <begin position="345"/>
        <end position="372"/>
    </location>
</feature>
<protein>
    <recommendedName>
        <fullName evidence="6">Glycosyltransferase family 1 protein</fullName>
    </recommendedName>
</protein>
<proteinExistence type="predicted"/>
<dbReference type="AlphaFoldDB" id="A0A537LI46"/>
<accession>A0A537LI46</accession>
<name>A0A537LI46_9BACT</name>
<comment type="caution">
    <text evidence="2">The sequence shown here is derived from an EMBL/GenBank/DDBJ whole genome shotgun (WGS) entry which is preliminary data.</text>
</comment>
<sequence length="398" mass="44179">MSLTICLAPAKTIDYPEGSGHLWVYLQWALALRALGCRVIWLEGVDPTAPGTDQTARPRHLRAGDPWKLVPTLRARLQPFGLADSLALFSLRGEPLPTDVASMALDLDAAAGADLLINLWHSLPAGIVRRFRRSAFVDTDPGLLQIWMTTGDITVAPHDVYFTIGEAAGTPGARFPDCGLRWHYTPPPVFLPEWPQTSSEPGAPYTTLTHWWGGTFDFGGVSLSNEKRAAFLEFQDLPRATSARLELAICLGRHYEEWRARMAPLGWTIREAWDVSATPDQYRAYIQQSRGEFSCAKPAYVTLAPGWISDRTICYLASGKPAIVQHTGPSRFLPDADGLFRFRTLDDAARALEVAERDYDRHCRQARALAAEYFDARRVVGRVLEHTLGRVSLPATGR</sequence>